<dbReference type="Pfam" id="PF13860">
    <property type="entry name" value="FlgD_ig"/>
    <property type="match status" value="1"/>
</dbReference>
<dbReference type="Proteomes" id="UP000515369">
    <property type="component" value="Chromosome"/>
</dbReference>
<dbReference type="InterPro" id="IPR029030">
    <property type="entry name" value="Caspase-like_dom_sf"/>
</dbReference>
<evidence type="ECO:0000259" key="1">
    <source>
        <dbReference type="Pfam" id="PF01364"/>
    </source>
</evidence>
<dbReference type="GO" id="GO:0008234">
    <property type="term" value="F:cysteine-type peptidase activity"/>
    <property type="evidence" value="ECO:0007669"/>
    <property type="project" value="InterPro"/>
</dbReference>
<sequence length="1146" mass="127162">MTHLIDFLSRTAQVIKPLVYALSLLVYRPVSAQTEKDNPDPTRWIVYTQTYYKISVTEDGLCRLTKADLQQAGLAVDQLDPTTIQLFHRGIEQAISIAGESDKRFDANDFIEFYGRKNDGTQDSLLYRIDESSQRRVQPHTYYSLFSDTSAYFLTWRLDGKPGKRMATYTDTAYNHLTAEPYHWEEELRIFTDTYPAGSIYPLGARYENGAILTNYDTGEGWTGLLVKAPDRYDQTFSLTKFKSVSDQNGNPIKPILSYLLVGRNAGGHRVSCLAGSSTTTLRALGQASFGDYETAQLEANLRATDLDPLGNLIVSIQPQETGEEVSVSYIRVQYPQPTDLTGMEQKVLRLRTNAEGRSFLDLTTAPTGTQLFDISDLNNPVRVQGNWANDHWQGVIQNAQTGRTLLATSQPKTVLTIRPVSFRQIDPSKPNFLIITHPLLRKPTATEADPVRAYATYRASDAGGQYDTLTLNIDQLFNQFSYGERHPLAIRRFADYMLRGSSRPQFLFLIGQSRDPQSVRKLPDAPLLDLIPNAGWPGSDIGLVEGLNGELANVPAMPIGRLNTASSQSVLDYLNKVKEHENTAEAALWRKNVLHLSGGRNRYELLEFRSFVDEFKSVIEAPFAGGRVTTLSKQTDNLVETLPVSEIINQGIGLITLFGHSSLDVADIDIGFVSNDILGYRNKGRYPFLLVNGCAAGNTFFGRPTFGTDWVLTPNRGAILFLAHTYNGFATPLKSYSDKLYEVLSDSQFVGQPIGLIQQETIRRYLKTNNSIFDITTAQQMTLQGDPAVRVFPYSSPDFSFATGSLHLHNSRGDSLTSQSDSVRISVVLVNYGQVTGSPLPVRIRQYAANGQLLTERLFTEKSPFYADTLSWLIPNRHAPTLSSYFELVLDPENQIAECNELNNSVEISTDGSANGLPFSIDSTPPLLEVAFDGKRIGDGDLVSARPVIDVLVQDENRRLLRTDTSGVDLYLQRPCPTGGCPYERLIFSGSETHWATADSTNAFRLSYQPGKPLADGLYTFVATGSDLSGNRAAPYRIHFSVKNQPELIEVGAYPNPFTNQIRFVVSVTGATAPTNLRVRISDLAGRPIRTLRGSPRVGLNEWFWNGTSDDGAKLPNGVYLYQIDGVDLPTPSSVHLTGRIILNR</sequence>
<evidence type="ECO:0000313" key="4">
    <source>
        <dbReference type="Proteomes" id="UP000515369"/>
    </source>
</evidence>
<dbReference type="AlphaFoldDB" id="A0A7G5H0C0"/>
<accession>A0A7G5H0C0</accession>
<evidence type="ECO:0000313" key="3">
    <source>
        <dbReference type="EMBL" id="QMW04562.1"/>
    </source>
</evidence>
<dbReference type="SUPFAM" id="SSF52129">
    <property type="entry name" value="Caspase-like"/>
    <property type="match status" value="1"/>
</dbReference>
<feature type="domain" description="Gingipain" evidence="1">
    <location>
        <begin position="433"/>
        <end position="792"/>
    </location>
</feature>
<dbReference type="KEGG" id="sfol:H3H32_06400"/>
<dbReference type="InterPro" id="IPR025965">
    <property type="entry name" value="FlgD/Vpr_Ig-like"/>
</dbReference>
<keyword evidence="4" id="KW-1185">Reference proteome</keyword>
<dbReference type="InterPro" id="IPR001769">
    <property type="entry name" value="Gingipain"/>
</dbReference>
<evidence type="ECO:0000259" key="2">
    <source>
        <dbReference type="Pfam" id="PF13860"/>
    </source>
</evidence>
<dbReference type="Pfam" id="PF01364">
    <property type="entry name" value="Peptidase_C25"/>
    <property type="match status" value="1"/>
</dbReference>
<dbReference type="Gene3D" id="2.60.40.4070">
    <property type="match status" value="1"/>
</dbReference>
<dbReference type="InterPro" id="IPR013783">
    <property type="entry name" value="Ig-like_fold"/>
</dbReference>
<dbReference type="GO" id="GO:0006508">
    <property type="term" value="P:proteolysis"/>
    <property type="evidence" value="ECO:0007669"/>
    <property type="project" value="InterPro"/>
</dbReference>
<protein>
    <submittedName>
        <fullName evidence="3">Uncharacterized protein</fullName>
    </submittedName>
</protein>
<gene>
    <name evidence="3" type="ORF">H3H32_06400</name>
</gene>
<reference evidence="3 4" key="1">
    <citation type="submission" date="2020-07" db="EMBL/GenBank/DDBJ databases">
        <title>Spirosoma foliorum sp. nov., isolated from the leaves on the Nejang mountain Korea, Republic of.</title>
        <authorList>
            <person name="Ho H."/>
            <person name="Lee Y.-J."/>
            <person name="Nurcahyanto D.-A."/>
            <person name="Kim S.-G."/>
        </authorList>
    </citation>
    <scope>NUCLEOTIDE SEQUENCE [LARGE SCALE GENOMIC DNA]</scope>
    <source>
        <strain evidence="3 4">PL0136</strain>
    </source>
</reference>
<proteinExistence type="predicted"/>
<organism evidence="3 4">
    <name type="scientific">Spirosoma foliorum</name>
    <dbReference type="NCBI Taxonomy" id="2710596"/>
    <lineage>
        <taxon>Bacteria</taxon>
        <taxon>Pseudomonadati</taxon>
        <taxon>Bacteroidota</taxon>
        <taxon>Cytophagia</taxon>
        <taxon>Cytophagales</taxon>
        <taxon>Cytophagaceae</taxon>
        <taxon>Spirosoma</taxon>
    </lineage>
</organism>
<feature type="domain" description="FlgD/Vpr Ig-like" evidence="2">
    <location>
        <begin position="1063"/>
        <end position="1125"/>
    </location>
</feature>
<dbReference type="Gene3D" id="2.60.40.10">
    <property type="entry name" value="Immunoglobulins"/>
    <property type="match status" value="1"/>
</dbReference>
<dbReference type="RefSeq" id="WP_182461875.1">
    <property type="nucleotide sequence ID" value="NZ_CP059732.1"/>
</dbReference>
<name>A0A7G5H0C0_9BACT</name>
<dbReference type="CDD" id="cd02258">
    <property type="entry name" value="Peptidase_C25_N"/>
    <property type="match status" value="1"/>
</dbReference>
<dbReference type="Gene3D" id="3.40.50.1460">
    <property type="match status" value="1"/>
</dbReference>
<dbReference type="EMBL" id="CP059732">
    <property type="protein sequence ID" value="QMW04562.1"/>
    <property type="molecule type" value="Genomic_DNA"/>
</dbReference>